<dbReference type="InterPro" id="IPR036396">
    <property type="entry name" value="Cyt_P450_sf"/>
</dbReference>
<evidence type="ECO:0008006" key="11">
    <source>
        <dbReference type="Google" id="ProtNLM"/>
    </source>
</evidence>
<sequence>MAATSFGHHIPLIYAAVAGVTSHMGLFVHGEWERYAERLAMTALFGPPVLLAGLAFIQGLSMFWALIITIEMTTGFYVGLYGSMAIYRLFFHSLRSFPGPVRARLTSFWSMRESVQDFKWYLKVQKLHEEYGDFVRIRPREISIANVDAIHDIHSPTTKCVKGPFYDVAYPARSLAMTRDKKFHSQRRRVWDKAFSPKALKDYESRVIGHCNDLISQMTASDSKPVNATDLADYYGFDVMGDLVLGKSFDMLKTGEAPFILKQIRENKKTTGWAVCATWTFHLFKILRFAGKGRMTFVEWCKEQLQERRKKTPSKPDLYTHLNSADEARSKTVNAALMEGDLVQDAELAIIAGSGTTTSALAATLYLLAKHPAEQQALYAELCAQFAPADPLSHQALVGKPVLEGVINEALRLFPPIPSGVQRETPPAGAVIAGRWIPGRTIVSTPTWTLQRDPRNFTHPTAFLPSRWSTYPDLCPRKDAFNPFAAGTYSCVGRPLALMELRLAVASVVRKFDVRLADADESVRKAELEPGFLDCFTWKAPPVDVVFVERRVC</sequence>
<dbReference type="CDD" id="cd11061">
    <property type="entry name" value="CYP67-like"/>
    <property type="match status" value="1"/>
</dbReference>
<dbReference type="InterPro" id="IPR002401">
    <property type="entry name" value="Cyt_P450_E_grp-I"/>
</dbReference>
<dbReference type="PRINTS" id="PR00463">
    <property type="entry name" value="EP450I"/>
</dbReference>
<keyword evidence="6" id="KW-0503">Monooxygenase</keyword>
<dbReference type="Proteomes" id="UP000799438">
    <property type="component" value="Unassembled WGS sequence"/>
</dbReference>
<comment type="cofactor">
    <cofactor evidence="1 7">
        <name>heme</name>
        <dbReference type="ChEBI" id="CHEBI:30413"/>
    </cofactor>
</comment>
<keyword evidence="8" id="KW-0472">Membrane</keyword>
<evidence type="ECO:0000256" key="3">
    <source>
        <dbReference type="ARBA" id="ARBA00022723"/>
    </source>
</evidence>
<dbReference type="AlphaFoldDB" id="A0A6A6BUJ6"/>
<dbReference type="InterPro" id="IPR050121">
    <property type="entry name" value="Cytochrome_P450_monoxygenase"/>
</dbReference>
<evidence type="ECO:0000256" key="2">
    <source>
        <dbReference type="ARBA" id="ARBA00010617"/>
    </source>
</evidence>
<keyword evidence="5 7" id="KW-0408">Iron</keyword>
<dbReference type="Pfam" id="PF00067">
    <property type="entry name" value="p450"/>
    <property type="match status" value="1"/>
</dbReference>
<dbReference type="OrthoDB" id="6692864at2759"/>
<dbReference type="Gene3D" id="1.10.630.10">
    <property type="entry name" value="Cytochrome P450"/>
    <property type="match status" value="1"/>
</dbReference>
<feature type="binding site" description="axial binding residue" evidence="7">
    <location>
        <position position="491"/>
    </location>
    <ligand>
        <name>heme</name>
        <dbReference type="ChEBI" id="CHEBI:30413"/>
    </ligand>
    <ligandPart>
        <name>Fe</name>
        <dbReference type="ChEBI" id="CHEBI:18248"/>
    </ligandPart>
</feature>
<proteinExistence type="inferred from homology"/>
<feature type="transmembrane region" description="Helical" evidence="8">
    <location>
        <begin position="63"/>
        <end position="87"/>
    </location>
</feature>
<keyword evidence="7" id="KW-0349">Heme</keyword>
<dbReference type="PANTHER" id="PTHR24305:SF187">
    <property type="entry name" value="P450, PUTATIVE (EUROFUNG)-RELATED"/>
    <property type="match status" value="1"/>
</dbReference>
<keyword evidence="4" id="KW-0560">Oxidoreductase</keyword>
<evidence type="ECO:0000256" key="4">
    <source>
        <dbReference type="ARBA" id="ARBA00023002"/>
    </source>
</evidence>
<evidence type="ECO:0000256" key="7">
    <source>
        <dbReference type="PIRSR" id="PIRSR602401-1"/>
    </source>
</evidence>
<evidence type="ECO:0000256" key="8">
    <source>
        <dbReference type="SAM" id="Phobius"/>
    </source>
</evidence>
<dbReference type="EMBL" id="ML995475">
    <property type="protein sequence ID" value="KAF2146894.1"/>
    <property type="molecule type" value="Genomic_DNA"/>
</dbReference>
<keyword evidence="10" id="KW-1185">Reference proteome</keyword>
<dbReference type="GO" id="GO:0005506">
    <property type="term" value="F:iron ion binding"/>
    <property type="evidence" value="ECO:0007669"/>
    <property type="project" value="InterPro"/>
</dbReference>
<name>A0A6A6BUJ6_9PEZI</name>
<keyword evidence="8" id="KW-0812">Transmembrane</keyword>
<accession>A0A6A6BUJ6</accession>
<dbReference type="GO" id="GO:0016705">
    <property type="term" value="F:oxidoreductase activity, acting on paired donors, with incorporation or reduction of molecular oxygen"/>
    <property type="evidence" value="ECO:0007669"/>
    <property type="project" value="InterPro"/>
</dbReference>
<reference evidence="9" key="1">
    <citation type="journal article" date="2020" name="Stud. Mycol.">
        <title>101 Dothideomycetes genomes: a test case for predicting lifestyles and emergence of pathogens.</title>
        <authorList>
            <person name="Haridas S."/>
            <person name="Albert R."/>
            <person name="Binder M."/>
            <person name="Bloem J."/>
            <person name="Labutti K."/>
            <person name="Salamov A."/>
            <person name="Andreopoulos B."/>
            <person name="Baker S."/>
            <person name="Barry K."/>
            <person name="Bills G."/>
            <person name="Bluhm B."/>
            <person name="Cannon C."/>
            <person name="Castanera R."/>
            <person name="Culley D."/>
            <person name="Daum C."/>
            <person name="Ezra D."/>
            <person name="Gonzalez J."/>
            <person name="Henrissat B."/>
            <person name="Kuo A."/>
            <person name="Liang C."/>
            <person name="Lipzen A."/>
            <person name="Lutzoni F."/>
            <person name="Magnuson J."/>
            <person name="Mondo S."/>
            <person name="Nolan M."/>
            <person name="Ohm R."/>
            <person name="Pangilinan J."/>
            <person name="Park H.-J."/>
            <person name="Ramirez L."/>
            <person name="Alfaro M."/>
            <person name="Sun H."/>
            <person name="Tritt A."/>
            <person name="Yoshinaga Y."/>
            <person name="Zwiers L.-H."/>
            <person name="Turgeon B."/>
            <person name="Goodwin S."/>
            <person name="Spatafora J."/>
            <person name="Crous P."/>
            <person name="Grigoriev I."/>
        </authorList>
    </citation>
    <scope>NUCLEOTIDE SEQUENCE</scope>
    <source>
        <strain evidence="9">CBS 121167</strain>
    </source>
</reference>
<dbReference type="RefSeq" id="XP_033402602.1">
    <property type="nucleotide sequence ID" value="XM_033537849.1"/>
</dbReference>
<dbReference type="InterPro" id="IPR001128">
    <property type="entry name" value="Cyt_P450"/>
</dbReference>
<evidence type="ECO:0000256" key="6">
    <source>
        <dbReference type="ARBA" id="ARBA00023033"/>
    </source>
</evidence>
<feature type="transmembrane region" description="Helical" evidence="8">
    <location>
        <begin position="39"/>
        <end position="57"/>
    </location>
</feature>
<dbReference type="GeneID" id="54295345"/>
<keyword evidence="8" id="KW-1133">Transmembrane helix</keyword>
<dbReference type="PRINTS" id="PR00385">
    <property type="entry name" value="P450"/>
</dbReference>
<protein>
    <recommendedName>
        <fullName evidence="11">Cytochrome P450</fullName>
    </recommendedName>
</protein>
<keyword evidence="3 7" id="KW-0479">Metal-binding</keyword>
<evidence type="ECO:0000256" key="1">
    <source>
        <dbReference type="ARBA" id="ARBA00001971"/>
    </source>
</evidence>
<evidence type="ECO:0000256" key="5">
    <source>
        <dbReference type="ARBA" id="ARBA00023004"/>
    </source>
</evidence>
<gene>
    <name evidence="9" type="ORF">K452DRAFT_242083</name>
</gene>
<dbReference type="GO" id="GO:0004497">
    <property type="term" value="F:monooxygenase activity"/>
    <property type="evidence" value="ECO:0007669"/>
    <property type="project" value="UniProtKB-KW"/>
</dbReference>
<evidence type="ECO:0000313" key="10">
    <source>
        <dbReference type="Proteomes" id="UP000799438"/>
    </source>
</evidence>
<evidence type="ECO:0000313" key="9">
    <source>
        <dbReference type="EMBL" id="KAF2146894.1"/>
    </source>
</evidence>
<dbReference type="SUPFAM" id="SSF48264">
    <property type="entry name" value="Cytochrome P450"/>
    <property type="match status" value="1"/>
</dbReference>
<comment type="similarity">
    <text evidence="2">Belongs to the cytochrome P450 family.</text>
</comment>
<dbReference type="GO" id="GO:0020037">
    <property type="term" value="F:heme binding"/>
    <property type="evidence" value="ECO:0007669"/>
    <property type="project" value="InterPro"/>
</dbReference>
<feature type="transmembrane region" description="Helical" evidence="8">
    <location>
        <begin position="6"/>
        <end position="27"/>
    </location>
</feature>
<organism evidence="9 10">
    <name type="scientific">Aplosporella prunicola CBS 121167</name>
    <dbReference type="NCBI Taxonomy" id="1176127"/>
    <lineage>
        <taxon>Eukaryota</taxon>
        <taxon>Fungi</taxon>
        <taxon>Dikarya</taxon>
        <taxon>Ascomycota</taxon>
        <taxon>Pezizomycotina</taxon>
        <taxon>Dothideomycetes</taxon>
        <taxon>Dothideomycetes incertae sedis</taxon>
        <taxon>Botryosphaeriales</taxon>
        <taxon>Aplosporellaceae</taxon>
        <taxon>Aplosporella</taxon>
    </lineage>
</organism>
<dbReference type="PANTHER" id="PTHR24305">
    <property type="entry name" value="CYTOCHROME P450"/>
    <property type="match status" value="1"/>
</dbReference>